<reference evidence="2" key="1">
    <citation type="submission" date="2016-01" db="EMBL/GenBank/DDBJ databases">
        <authorList>
            <person name="Mitreva M."/>
            <person name="Pepin K.H."/>
            <person name="Mihindukulasuriya K.A."/>
            <person name="Fulton R."/>
            <person name="Fronick C."/>
            <person name="O'Laughlin M."/>
            <person name="Miner T."/>
            <person name="Herter B."/>
            <person name="Rosa B.A."/>
            <person name="Cordes M."/>
            <person name="Tomlinson C."/>
            <person name="Wollam A."/>
            <person name="Palsikar V.B."/>
            <person name="Mardis E.R."/>
            <person name="Wilson R.K."/>
        </authorList>
    </citation>
    <scope>NUCLEOTIDE SEQUENCE [LARGE SCALE GENOMIC DNA]</scope>
    <source>
        <strain evidence="2">MJR8151</strain>
    </source>
</reference>
<evidence type="ECO:0000313" key="2">
    <source>
        <dbReference type="Proteomes" id="UP000070383"/>
    </source>
</evidence>
<name>A0A133KD17_9FIRM</name>
<accession>A0A133KD17</accession>
<dbReference type="Proteomes" id="UP000070383">
    <property type="component" value="Unassembled WGS sequence"/>
</dbReference>
<dbReference type="AlphaFoldDB" id="A0A133KD17"/>
<keyword evidence="2" id="KW-1185">Reference proteome</keyword>
<dbReference type="PATRIC" id="fig|33036.3.peg.1410"/>
<dbReference type="STRING" id="33036.HMPREF3200_01422"/>
<sequence length="53" mass="6205">MIEILVYFLIAVFFKESFDFAGMEKAKEIASLAVIITALRFICLVQWQWQYLG</sequence>
<proteinExistence type="predicted"/>
<organism evidence="1 2">
    <name type="scientific">Anaerococcus tetradius</name>
    <dbReference type="NCBI Taxonomy" id="33036"/>
    <lineage>
        <taxon>Bacteria</taxon>
        <taxon>Bacillati</taxon>
        <taxon>Bacillota</taxon>
        <taxon>Tissierellia</taxon>
        <taxon>Tissierellales</taxon>
        <taxon>Peptoniphilaceae</taxon>
        <taxon>Anaerococcus</taxon>
    </lineage>
</organism>
<dbReference type="EMBL" id="LRPM01000049">
    <property type="protein sequence ID" value="KWZ77429.1"/>
    <property type="molecule type" value="Genomic_DNA"/>
</dbReference>
<gene>
    <name evidence="1" type="ORF">HMPREF3200_01422</name>
</gene>
<protein>
    <submittedName>
        <fullName evidence="1">Uncharacterized protein</fullName>
    </submittedName>
</protein>
<comment type="caution">
    <text evidence="1">The sequence shown here is derived from an EMBL/GenBank/DDBJ whole genome shotgun (WGS) entry which is preliminary data.</text>
</comment>
<evidence type="ECO:0000313" key="1">
    <source>
        <dbReference type="EMBL" id="KWZ77429.1"/>
    </source>
</evidence>